<gene>
    <name evidence="3" type="ORF">Nkreftii_002202</name>
</gene>
<proteinExistence type="predicted"/>
<dbReference type="GO" id="GO:0005886">
    <property type="term" value="C:plasma membrane"/>
    <property type="evidence" value="ECO:0007669"/>
    <property type="project" value="TreeGrafter"/>
</dbReference>
<dbReference type="Pfam" id="PF05359">
    <property type="entry name" value="DUF748"/>
    <property type="match status" value="1"/>
</dbReference>
<dbReference type="GO" id="GO:0090313">
    <property type="term" value="P:regulation of protein targeting to membrane"/>
    <property type="evidence" value="ECO:0007669"/>
    <property type="project" value="TreeGrafter"/>
</dbReference>
<keyword evidence="2" id="KW-0812">Transmembrane</keyword>
<evidence type="ECO:0000313" key="3">
    <source>
        <dbReference type="EMBL" id="QPD04428.1"/>
    </source>
</evidence>
<name>A0A7S8IZM4_9BACT</name>
<accession>A0A7S8IZM4</accession>
<reference evidence="3 4" key="1">
    <citation type="journal article" date="2020" name="ISME J.">
        <title>Enrichment and physiological characterization of a novel comammox Nitrospira indicates ammonium inhibition of complete nitrification.</title>
        <authorList>
            <person name="Sakoula D."/>
            <person name="Koch H."/>
            <person name="Frank J."/>
            <person name="Jetten M.S.M."/>
            <person name="van Kessel M.A.H.J."/>
            <person name="Lucker S."/>
        </authorList>
    </citation>
    <scope>NUCLEOTIDE SEQUENCE [LARGE SCALE GENOMIC DNA]</scope>
    <source>
        <strain evidence="3">Comreactor17</strain>
    </source>
</reference>
<evidence type="ECO:0000256" key="1">
    <source>
        <dbReference type="SAM" id="MobiDB-lite"/>
    </source>
</evidence>
<feature type="region of interest" description="Disordered" evidence="1">
    <location>
        <begin position="341"/>
        <end position="360"/>
    </location>
</feature>
<dbReference type="KEGG" id="nkf:Nkreftii_002202"/>
<feature type="compositionally biased region" description="Polar residues" evidence="1">
    <location>
        <begin position="349"/>
        <end position="360"/>
    </location>
</feature>
<dbReference type="PANTHER" id="PTHR30441:SF8">
    <property type="entry name" value="DUF748 DOMAIN-CONTAINING PROTEIN"/>
    <property type="match status" value="1"/>
</dbReference>
<keyword evidence="2" id="KW-1133">Transmembrane helix</keyword>
<feature type="transmembrane region" description="Helical" evidence="2">
    <location>
        <begin position="23"/>
        <end position="44"/>
    </location>
</feature>
<dbReference type="AlphaFoldDB" id="A0A7S8IZM4"/>
<evidence type="ECO:0000313" key="4">
    <source>
        <dbReference type="Proteomes" id="UP000593737"/>
    </source>
</evidence>
<dbReference type="EMBL" id="CP047423">
    <property type="protein sequence ID" value="QPD04428.1"/>
    <property type="molecule type" value="Genomic_DNA"/>
</dbReference>
<evidence type="ECO:0008006" key="5">
    <source>
        <dbReference type="Google" id="ProtNLM"/>
    </source>
</evidence>
<evidence type="ECO:0000256" key="2">
    <source>
        <dbReference type="SAM" id="Phobius"/>
    </source>
</evidence>
<protein>
    <recommendedName>
        <fullName evidence="5">AsmA domain-containing protein</fullName>
    </recommendedName>
</protein>
<organism evidence="3 4">
    <name type="scientific">Candidatus Nitrospira kreftii</name>
    <dbReference type="NCBI Taxonomy" id="2652173"/>
    <lineage>
        <taxon>Bacteria</taxon>
        <taxon>Pseudomonadati</taxon>
        <taxon>Nitrospirota</taxon>
        <taxon>Nitrospiria</taxon>
        <taxon>Nitrospirales</taxon>
        <taxon>Nitrospiraceae</taxon>
        <taxon>Nitrospira</taxon>
    </lineage>
</organism>
<keyword evidence="2" id="KW-0472">Membrane</keyword>
<sequence length="719" mass="78045">MPTSAMPEEGRSSGSERNVDKPAVSILGFVLGLIALLSLIIVALPKIARSWAVSQLTSVLIHKVEIDHLEMNIITGHLHVGGLRIRSKEDNSELAVIRQINADVEMLPLFKREVSLSRLDIISPVVHLLRAEDSVWNVPALDTRASSSDSKAGISIHVQNAVLRDGCLIVEDRSVSPARTERMDEIQLTLMDLSPASKDPATIHGSARVFDSGTIMIEGAALSDLRSGNMKVDLADVSLAPLQEYFSGHMHVNGRVNAHLSVTWPSTGTSPVVVSGALEGHDMTLSSSGRPMGHVAMVSVSQGEVMWPDMVAMDRLVVNKPEIWVYRNESGHFVGLGARKGDSPKPTPMSESNNIQSEAATTPTQWRIGTIVVRGGTVHLEDRSVTPVYSDMLEHFEMTLDDFMSTPDHPVMIAARADIASGGALALQGRAALLGPTPSLSLKASIHRMVLPSTNPYLKRTVSHYTTDGTLTTAMDIRLSDDRLEITSDVTLSDLQVEPIQDSTHRTVQERIGLPLGLLITLLKDDAGRIVITFPVSGPLSNPSFDWTNAVWATLRNAVVKLITLPIRSIGRFVMGGHQHDELALDPIIFDPGSSAIRPDMERKLQDLARLLRSANRTILHITPVLCPADLEAFRRLPPASWPVPDLDTPETAGHVLAVRRAYLVAARLAGLKKLSSARLPVDPPRQDTSDGGMPRVELQLEKTDGANVIGRTLSRNQG</sequence>
<dbReference type="InterPro" id="IPR052894">
    <property type="entry name" value="AsmA-related"/>
</dbReference>
<dbReference type="PANTHER" id="PTHR30441">
    <property type="entry name" value="DUF748 DOMAIN-CONTAINING PROTEIN"/>
    <property type="match status" value="1"/>
</dbReference>
<dbReference type="InterPro" id="IPR008023">
    <property type="entry name" value="DUF748"/>
</dbReference>
<dbReference type="Proteomes" id="UP000593737">
    <property type="component" value="Chromosome"/>
</dbReference>